<comment type="similarity">
    <text evidence="2 10">Belongs to the ATG9 family.</text>
</comment>
<accession>A8WQ99</accession>
<dbReference type="GO" id="GO:0006869">
    <property type="term" value="P:lipid transport"/>
    <property type="evidence" value="ECO:0007669"/>
    <property type="project" value="UniProtKB-KW"/>
</dbReference>
<comment type="subcellular location">
    <subcellularLocation>
        <location evidence="1 10">Preautophagosomal structure membrane</location>
        <topology evidence="1 10">Multi-pass membrane protein</topology>
    </subcellularLocation>
</comment>
<reference evidence="12 13" key="1">
    <citation type="journal article" date="2003" name="PLoS Biol.">
        <title>The genome sequence of Caenorhabditis briggsae: a platform for comparative genomics.</title>
        <authorList>
            <person name="Stein L.D."/>
            <person name="Bao Z."/>
            <person name="Blasiar D."/>
            <person name="Blumenthal T."/>
            <person name="Brent M.R."/>
            <person name="Chen N."/>
            <person name="Chinwalla A."/>
            <person name="Clarke L."/>
            <person name="Clee C."/>
            <person name="Coghlan A."/>
            <person name="Coulson A."/>
            <person name="D'Eustachio P."/>
            <person name="Fitch D.H."/>
            <person name="Fulton L.A."/>
            <person name="Fulton R.E."/>
            <person name="Griffiths-Jones S."/>
            <person name="Harris T.W."/>
            <person name="Hillier L.W."/>
            <person name="Kamath R."/>
            <person name="Kuwabara P.E."/>
            <person name="Mardis E.R."/>
            <person name="Marra M.A."/>
            <person name="Miner T.L."/>
            <person name="Minx P."/>
            <person name="Mullikin J.C."/>
            <person name="Plumb R.W."/>
            <person name="Rogers J."/>
            <person name="Schein J.E."/>
            <person name="Sohrmann M."/>
            <person name="Spieth J."/>
            <person name="Stajich J.E."/>
            <person name="Wei C."/>
            <person name="Willey D."/>
            <person name="Wilson R.K."/>
            <person name="Durbin R."/>
            <person name="Waterston R.H."/>
        </authorList>
    </citation>
    <scope>NUCLEOTIDE SEQUENCE [LARGE SCALE GENOMIC DNA]</scope>
    <source>
        <strain evidence="12 13">AF16</strain>
    </source>
</reference>
<evidence type="ECO:0000256" key="8">
    <source>
        <dbReference type="ARBA" id="ARBA00023055"/>
    </source>
</evidence>
<evidence type="ECO:0000256" key="4">
    <source>
        <dbReference type="ARBA" id="ARBA00022448"/>
    </source>
</evidence>
<evidence type="ECO:0000313" key="14">
    <source>
        <dbReference type="WormBase" id="CBG01379"/>
    </source>
</evidence>
<reference evidence="12 13" key="2">
    <citation type="journal article" date="2011" name="PLoS Genet.">
        <title>Caenorhabditis briggsae recombinant inbred line genotypes reveal inter-strain incompatibility and the evolution of recombination.</title>
        <authorList>
            <person name="Ross J.A."/>
            <person name="Koboldt D.C."/>
            <person name="Staisch J.E."/>
            <person name="Chamberlin H.M."/>
            <person name="Gupta B.P."/>
            <person name="Miller R.D."/>
            <person name="Baird S.E."/>
            <person name="Haag E.S."/>
        </authorList>
    </citation>
    <scope>NUCLEOTIDE SEQUENCE [LARGE SCALE GENOMIC DNA]</scope>
    <source>
        <strain evidence="12 13">AF16</strain>
    </source>
</reference>
<dbReference type="Proteomes" id="UP000008549">
    <property type="component" value="Unassembled WGS sequence"/>
</dbReference>
<evidence type="ECO:0000256" key="5">
    <source>
        <dbReference type="ARBA" id="ARBA00022692"/>
    </source>
</evidence>
<dbReference type="FunCoup" id="A8WQ99">
    <property type="interactions" value="2546"/>
</dbReference>
<keyword evidence="13" id="KW-1185">Reference proteome</keyword>
<evidence type="ECO:0000256" key="2">
    <source>
        <dbReference type="ARBA" id="ARBA00006185"/>
    </source>
</evidence>
<dbReference type="InterPro" id="IPR007241">
    <property type="entry name" value="Autophagy-rel_prot_9"/>
</dbReference>
<feature type="transmembrane region" description="Helical" evidence="10">
    <location>
        <begin position="472"/>
        <end position="491"/>
    </location>
</feature>
<keyword evidence="6 10" id="KW-1133">Transmembrane helix</keyword>
<sequence length="965" mass="109491">MERTCTHITQSACDDCLPLLQIDDDYDDEVLRNSTCTSRFMQGWGSSTRSILFGGGGSNEEQRNLIPSSSSHHSYHDSPMEAPPEVHYEQFTATQHHGPPTMASSSQINSRRWDHVLNLDEFFTHIYEYHQNGGYLCIVLQKLFSLLQFIFVMSFTTFFTQCVNYDFLFANTNVTTHNTTNIGKRHFSDAVVDNCAAHLSIWAVLAIVAAAVYWITRVIKHAQYIMKMTEIQQFYVHELKIQDDQLPNLTWHAIVKRICEAQKKLRLSIHQDNITSIYIYHRILRYKNYMTGMVNKLKITEFLTPGLENFLRPGPARNFTSMRILHPVFEIPFLGPIAYLPNNLKHEIERILFTSSTSAWTNGPNLRDEYKHHEQLEHAAKKMKEDCKFYGFLSLILMPLLLPFQMMESFFSLTELIKRRPDGLGMRRYSNYGRYLVRHFNELDHELSARLNRSHIYAAAYMDQFFSPVLEIVAKNVTFAAAAIVGILTILSAWDEDVLQVEHVLTVITICGIIILICRGMIPDENLVWQPEILMTHVTSELHYLPSTWKGKAHTAGVRHQFDQLFQMKWMFFVLELTSPIFTPFVLLFWLRPRCTQLANFFHDYTERVDGLGDVCSFAVMDVGKHGDPKWNHIKELKAIDEEQEEGGEPTTVTSHNRARDGKTELSVLHFKTTNPEWQPPKASERFLRKFRNRLGQEASMLAPIGSMHLGQHLGGQELPTRNILLESVHSIVPTTSGGVTASQCAPGRHPLIGEGLHRIDGPLENAFQGIPGKQSGGILASLYQEQPRAAESLNNSLRASGVDIDGAGAEMRINALFLRGLHDESVIQSSSSRHYGNATSSFNMHPTAMQSVFAMPDGFGQLPEVASSLINVETPTYRRESTQRSVSGELESEHRAPEPLAELSDLPSSSEAGTSSERLIDHPAPKSSKRRPQEPAQHHQINEVDEEEEDEDDEDNTPPLSFSS</sequence>
<dbReference type="GO" id="GO:0061709">
    <property type="term" value="P:reticulophagy"/>
    <property type="evidence" value="ECO:0000318"/>
    <property type="project" value="GO_Central"/>
</dbReference>
<dbReference type="GO" id="GO:0034497">
    <property type="term" value="P:protein localization to phagophore assembly site"/>
    <property type="evidence" value="ECO:0000318"/>
    <property type="project" value="GO_Central"/>
</dbReference>
<evidence type="ECO:0000256" key="1">
    <source>
        <dbReference type="ARBA" id="ARBA00004511"/>
    </source>
</evidence>
<dbReference type="GO" id="GO:0000423">
    <property type="term" value="P:mitophagy"/>
    <property type="evidence" value="ECO:0000318"/>
    <property type="project" value="GO_Central"/>
</dbReference>
<feature type="transmembrane region" description="Helical" evidence="10">
    <location>
        <begin position="503"/>
        <end position="522"/>
    </location>
</feature>
<feature type="transmembrane region" description="Helical" evidence="10">
    <location>
        <begin position="199"/>
        <end position="219"/>
    </location>
</feature>
<dbReference type="AlphaFoldDB" id="A8WQ99"/>
<keyword evidence="9 10" id="KW-0472">Membrane</keyword>
<dbReference type="eggNOG" id="KOG2173">
    <property type="taxonomic scope" value="Eukaryota"/>
</dbReference>
<feature type="transmembrane region" description="Helical" evidence="10">
    <location>
        <begin position="570"/>
        <end position="591"/>
    </location>
</feature>
<protein>
    <recommendedName>
        <fullName evidence="3 10">Autophagy-related protein 9</fullName>
    </recommendedName>
</protein>
<dbReference type="STRING" id="6238.A8WQ99"/>
<evidence type="ECO:0000256" key="11">
    <source>
        <dbReference type="SAM" id="MobiDB-lite"/>
    </source>
</evidence>
<evidence type="ECO:0000313" key="13">
    <source>
        <dbReference type="Proteomes" id="UP000008549"/>
    </source>
</evidence>
<dbReference type="Pfam" id="PF04109">
    <property type="entry name" value="ATG9"/>
    <property type="match status" value="2"/>
</dbReference>
<evidence type="ECO:0000313" key="12">
    <source>
        <dbReference type="EMBL" id="CAP22657.2"/>
    </source>
</evidence>
<dbReference type="PANTHER" id="PTHR13038">
    <property type="entry name" value="APG9 AUTOPHAGY 9"/>
    <property type="match status" value="1"/>
</dbReference>
<dbReference type="GO" id="GO:0034045">
    <property type="term" value="C:phagophore assembly site membrane"/>
    <property type="evidence" value="ECO:0007669"/>
    <property type="project" value="UniProtKB-SubCell"/>
</dbReference>
<feature type="compositionally biased region" description="Acidic residues" evidence="11">
    <location>
        <begin position="944"/>
        <end position="957"/>
    </location>
</feature>
<gene>
    <name evidence="14" type="primary">atg-9</name>
    <name evidence="12" type="synonym">Cbr-atg-9</name>
    <name evidence="14" type="ORF">CBG01379</name>
    <name evidence="12" type="ORF">CBG_01379</name>
</gene>
<evidence type="ECO:0000256" key="6">
    <source>
        <dbReference type="ARBA" id="ARBA00022989"/>
    </source>
</evidence>
<keyword evidence="5 10" id="KW-0812">Transmembrane</keyword>
<dbReference type="PANTHER" id="PTHR13038:SF10">
    <property type="entry name" value="AUTOPHAGY-RELATED PROTEIN 9"/>
    <property type="match status" value="1"/>
</dbReference>
<dbReference type="InParanoid" id="A8WQ99"/>
<feature type="region of interest" description="Disordered" evidence="11">
    <location>
        <begin position="62"/>
        <end position="81"/>
    </location>
</feature>
<proteinExistence type="inferred from homology"/>
<feature type="region of interest" description="Disordered" evidence="11">
    <location>
        <begin position="874"/>
        <end position="965"/>
    </location>
</feature>
<feature type="transmembrane region" description="Helical" evidence="10">
    <location>
        <begin position="389"/>
        <end position="406"/>
    </location>
</feature>
<feature type="compositionally biased region" description="Polar residues" evidence="11">
    <location>
        <begin position="907"/>
        <end position="918"/>
    </location>
</feature>
<name>A8WQ99_CAEBR</name>
<keyword evidence="4 10" id="KW-0813">Transport</keyword>
<comment type="function">
    <text evidence="10">Phospholipid scramblase involved in autophagy. Cycles between the preautophagosomal structure/phagophore assembly site (PAS) and the cytoplasmic vesicle pool and supplies membrane for the growing autophagosome. Lipid scramblase activity plays a key role in preautophagosomal structure/phagophore assembly by distributing the phospholipids that arrive through ATG2 from the cytoplasmic to the luminal leaflet of the bilayer, thereby driving autophagosomal membrane expansion.</text>
</comment>
<dbReference type="WormBase" id="CBG01379">
    <property type="protein sequence ID" value="CBP43083"/>
    <property type="gene ID" value="WBGene00024627"/>
    <property type="gene designation" value="Cbr-atg-9"/>
</dbReference>
<dbReference type="EMBL" id="HE601256">
    <property type="protein sequence ID" value="CAP22657.2"/>
    <property type="molecule type" value="Genomic_DNA"/>
</dbReference>
<dbReference type="GO" id="GO:0034727">
    <property type="term" value="P:piecemeal microautophagy of the nucleus"/>
    <property type="evidence" value="ECO:0000318"/>
    <property type="project" value="GO_Central"/>
</dbReference>
<dbReference type="OMA" id="ANFFHDY"/>
<dbReference type="GO" id="GO:0005776">
    <property type="term" value="C:autophagosome"/>
    <property type="evidence" value="ECO:0000318"/>
    <property type="project" value="GO_Central"/>
</dbReference>
<organism evidence="12 13">
    <name type="scientific">Caenorhabditis briggsae</name>
    <dbReference type="NCBI Taxonomy" id="6238"/>
    <lineage>
        <taxon>Eukaryota</taxon>
        <taxon>Metazoa</taxon>
        <taxon>Ecdysozoa</taxon>
        <taxon>Nematoda</taxon>
        <taxon>Chromadorea</taxon>
        <taxon>Rhabditida</taxon>
        <taxon>Rhabditina</taxon>
        <taxon>Rhabditomorpha</taxon>
        <taxon>Rhabditoidea</taxon>
        <taxon>Rhabditidae</taxon>
        <taxon>Peloderinae</taxon>
        <taxon>Caenorhabditis</taxon>
    </lineage>
</organism>
<keyword evidence="8 10" id="KW-0445">Lipid transport</keyword>
<evidence type="ECO:0000256" key="10">
    <source>
        <dbReference type="RuleBase" id="RU364027"/>
    </source>
</evidence>
<dbReference type="HOGENOM" id="CLU_006200_2_1_1"/>
<feature type="compositionally biased region" description="Basic and acidic residues" evidence="11">
    <location>
        <begin position="932"/>
        <end position="943"/>
    </location>
</feature>
<keyword evidence="7 10" id="KW-0072">Autophagy</keyword>
<dbReference type="GO" id="GO:0000407">
    <property type="term" value="C:phagophore assembly site"/>
    <property type="evidence" value="ECO:0000318"/>
    <property type="project" value="GO_Central"/>
</dbReference>
<evidence type="ECO:0000256" key="9">
    <source>
        <dbReference type="ARBA" id="ARBA00023136"/>
    </source>
</evidence>
<evidence type="ECO:0000256" key="3">
    <source>
        <dbReference type="ARBA" id="ARBA00018074"/>
    </source>
</evidence>
<evidence type="ECO:0000256" key="7">
    <source>
        <dbReference type="ARBA" id="ARBA00023006"/>
    </source>
</evidence>